<comment type="caution">
    <text evidence="1">The sequence shown here is derived from an EMBL/GenBank/DDBJ whole genome shotgun (WGS) entry which is preliminary data.</text>
</comment>
<dbReference type="Gene3D" id="3.60.10.10">
    <property type="entry name" value="Endonuclease/exonuclease/phosphatase"/>
    <property type="match status" value="1"/>
</dbReference>
<dbReference type="SUPFAM" id="SSF56219">
    <property type="entry name" value="DNase I-like"/>
    <property type="match status" value="1"/>
</dbReference>
<proteinExistence type="predicted"/>
<feature type="non-terminal residue" evidence="1">
    <location>
        <position position="1"/>
    </location>
</feature>
<dbReference type="InterPro" id="IPR036691">
    <property type="entry name" value="Endo/exonu/phosph_ase_sf"/>
</dbReference>
<reference evidence="1 2" key="1">
    <citation type="submission" date="2021-06" db="EMBL/GenBank/DDBJ databases">
        <authorList>
            <person name="Kallberg Y."/>
            <person name="Tangrot J."/>
            <person name="Rosling A."/>
        </authorList>
    </citation>
    <scope>NUCLEOTIDE SEQUENCE [LARGE SCALE GENOMIC DNA]</scope>
    <source>
        <strain evidence="1 2">120-4 pot B 10/14</strain>
    </source>
</reference>
<name>A0ABN7WEX3_GIGMA</name>
<dbReference type="EMBL" id="CAJVQB010041557">
    <property type="protein sequence ID" value="CAG8829643.1"/>
    <property type="molecule type" value="Genomic_DNA"/>
</dbReference>
<feature type="non-terminal residue" evidence="1">
    <location>
        <position position="225"/>
    </location>
</feature>
<keyword evidence="2" id="KW-1185">Reference proteome</keyword>
<dbReference type="Proteomes" id="UP000789901">
    <property type="component" value="Unassembled WGS sequence"/>
</dbReference>
<evidence type="ECO:0000313" key="1">
    <source>
        <dbReference type="EMBL" id="CAG8829643.1"/>
    </source>
</evidence>
<accession>A0ABN7WEX3</accession>
<gene>
    <name evidence="1" type="ORF">GMARGA_LOCUS30043</name>
</gene>
<organism evidence="1 2">
    <name type="scientific">Gigaspora margarita</name>
    <dbReference type="NCBI Taxonomy" id="4874"/>
    <lineage>
        <taxon>Eukaryota</taxon>
        <taxon>Fungi</taxon>
        <taxon>Fungi incertae sedis</taxon>
        <taxon>Mucoromycota</taxon>
        <taxon>Glomeromycotina</taxon>
        <taxon>Glomeromycetes</taxon>
        <taxon>Diversisporales</taxon>
        <taxon>Gigasporaceae</taxon>
        <taxon>Gigaspora</taxon>
    </lineage>
</organism>
<sequence length="225" mass="26993">SEVQKNIKEYLKKHLKNIETKKKAQRCVILGDFNVNLNQIINLDLKEQVGKEGKKQIAQLLRRKRFVDIFYEPNSPGQPIWKCKEAHSRIDTIWVDCHWKQSIIFCKTKDMDLRTVRRKRLEIDIKNVNEKDWEEYRAFLSKELKKKLSKDIGKENAHTDILRLLAIGKQNLRRAMGYYRERLRKNKEKGISYKEVEELEHFIEPLKNRWSLEVLEVAKQDYLTV</sequence>
<protein>
    <submittedName>
        <fullName evidence="1">43998_t:CDS:1</fullName>
    </submittedName>
</protein>
<evidence type="ECO:0000313" key="2">
    <source>
        <dbReference type="Proteomes" id="UP000789901"/>
    </source>
</evidence>